<proteinExistence type="predicted"/>
<sequence>MLPAISCKTGICLDLVVPRFGQLDKALAAEKDQLDREIARRRAGLDAVKARHAVVAAIGATCADPWRRFEICTTAVLAAPAARLDKPRP</sequence>
<evidence type="ECO:0000313" key="1">
    <source>
        <dbReference type="EMBL" id="UZF86103.1"/>
    </source>
</evidence>
<dbReference type="AlphaFoldDB" id="A0A9E7ZJ98"/>
<organism evidence="1">
    <name type="scientific">Bosea sp. NBC_00436</name>
    <dbReference type="NCBI Taxonomy" id="2969620"/>
    <lineage>
        <taxon>Bacteria</taxon>
        <taxon>Pseudomonadati</taxon>
        <taxon>Pseudomonadota</taxon>
        <taxon>Alphaproteobacteria</taxon>
        <taxon>Hyphomicrobiales</taxon>
        <taxon>Boseaceae</taxon>
        <taxon>Bosea</taxon>
    </lineage>
</organism>
<accession>A0A9E7ZJ98</accession>
<reference evidence="1" key="1">
    <citation type="submission" date="2022-08" db="EMBL/GenBank/DDBJ databases">
        <title>Complete Genome Sequences of 2 Bosea sp. soil isolates.</title>
        <authorList>
            <person name="Alvarez Arevalo M."/>
            <person name="Sterndorff E.B."/>
            <person name="Faurdal D."/>
            <person name="Joergensen T.S."/>
            <person name="Weber T."/>
        </authorList>
    </citation>
    <scope>NUCLEOTIDE SEQUENCE</scope>
    <source>
        <strain evidence="1">NBC_00436</strain>
    </source>
</reference>
<gene>
    <name evidence="1" type="ORF">NWE54_20175</name>
</gene>
<protein>
    <submittedName>
        <fullName evidence="1">Uncharacterized protein</fullName>
    </submittedName>
</protein>
<name>A0A9E7ZJ98_9HYPH</name>
<dbReference type="EMBL" id="CP102774">
    <property type="protein sequence ID" value="UZF86103.1"/>
    <property type="molecule type" value="Genomic_DNA"/>
</dbReference>